<proteinExistence type="predicted"/>
<gene>
    <name evidence="2" type="ORF">BJ970_003511</name>
</gene>
<keyword evidence="3" id="KW-1185">Reference proteome</keyword>
<dbReference type="AlphaFoldDB" id="A0A840Q7R0"/>
<name>A0A840Q7R0_9PSEU</name>
<dbReference type="EMBL" id="JACHIW010000001">
    <property type="protein sequence ID" value="MBB5155977.1"/>
    <property type="molecule type" value="Genomic_DNA"/>
</dbReference>
<organism evidence="2 3">
    <name type="scientific">Saccharopolyspora phatthalungensis</name>
    <dbReference type="NCBI Taxonomy" id="664693"/>
    <lineage>
        <taxon>Bacteria</taxon>
        <taxon>Bacillati</taxon>
        <taxon>Actinomycetota</taxon>
        <taxon>Actinomycetes</taxon>
        <taxon>Pseudonocardiales</taxon>
        <taxon>Pseudonocardiaceae</taxon>
        <taxon>Saccharopolyspora</taxon>
    </lineage>
</organism>
<dbReference type="Proteomes" id="UP000584374">
    <property type="component" value="Unassembled WGS sequence"/>
</dbReference>
<accession>A0A840Q7R0</accession>
<dbReference type="Gene3D" id="1.20.120.520">
    <property type="entry name" value="nmb1532 protein domain like"/>
    <property type="match status" value="1"/>
</dbReference>
<dbReference type="Pfam" id="PF01814">
    <property type="entry name" value="Hemerythrin"/>
    <property type="match status" value="1"/>
</dbReference>
<reference evidence="2 3" key="1">
    <citation type="submission" date="2020-08" db="EMBL/GenBank/DDBJ databases">
        <title>Sequencing the genomes of 1000 actinobacteria strains.</title>
        <authorList>
            <person name="Klenk H.-P."/>
        </authorList>
    </citation>
    <scope>NUCLEOTIDE SEQUENCE [LARGE SCALE GENOMIC DNA]</scope>
    <source>
        <strain evidence="2 3">DSM 45584</strain>
    </source>
</reference>
<comment type="caution">
    <text evidence="2">The sequence shown here is derived from an EMBL/GenBank/DDBJ whole genome shotgun (WGS) entry which is preliminary data.</text>
</comment>
<evidence type="ECO:0000259" key="1">
    <source>
        <dbReference type="Pfam" id="PF01814"/>
    </source>
</evidence>
<feature type="domain" description="Hemerythrin-like" evidence="1">
    <location>
        <begin position="4"/>
        <end position="140"/>
    </location>
</feature>
<dbReference type="RefSeq" id="WP_184727208.1">
    <property type="nucleotide sequence ID" value="NZ_JACHIW010000001.1"/>
</dbReference>
<evidence type="ECO:0000313" key="2">
    <source>
        <dbReference type="EMBL" id="MBB5155977.1"/>
    </source>
</evidence>
<protein>
    <submittedName>
        <fullName evidence="2">Iron-sulfur cluster repair protein YtfE (RIC family)</fullName>
    </submittedName>
</protein>
<dbReference type="InterPro" id="IPR012312">
    <property type="entry name" value="Hemerythrin-like"/>
</dbReference>
<evidence type="ECO:0000313" key="3">
    <source>
        <dbReference type="Proteomes" id="UP000584374"/>
    </source>
</evidence>
<sequence>MTTLTQQLHDEHAHLLPHIETMRTVADTVGQTTPETLGTALTDLQLFLTDHLIPHAEAEDRTLYPVIARVMGAAEATATMSRDHVEVGRLARELSTLREAVDRDGLNDERQAALRRVLYGLYTLVKVHFAKEEEVYLPLLEKRLPAPEAEQLLAELAQASHHQ</sequence>